<feature type="chain" id="PRO_5004712128" description="Outer membrane porin, OprD family" evidence="1">
    <location>
        <begin position="25"/>
        <end position="430"/>
    </location>
</feature>
<proteinExistence type="predicted"/>
<evidence type="ECO:0000313" key="3">
    <source>
        <dbReference type="Proteomes" id="UP000018418"/>
    </source>
</evidence>
<evidence type="ECO:0008006" key="4">
    <source>
        <dbReference type="Google" id="ProtNLM"/>
    </source>
</evidence>
<dbReference type="AlphaFoldDB" id="V2UKK6"/>
<organism evidence="2 3">
    <name type="scientific">Acinetobacter brisouii CIP 110357</name>
    <dbReference type="NCBI Taxonomy" id="1341683"/>
    <lineage>
        <taxon>Bacteria</taxon>
        <taxon>Pseudomonadati</taxon>
        <taxon>Pseudomonadota</taxon>
        <taxon>Gammaproteobacteria</taxon>
        <taxon>Moraxellales</taxon>
        <taxon>Moraxellaceae</taxon>
        <taxon>Acinetobacter</taxon>
    </lineage>
</organism>
<dbReference type="RefSeq" id="WP_004902708.1">
    <property type="nucleotide sequence ID" value="NZ_BBTI01000005.1"/>
</dbReference>
<dbReference type="Gene3D" id="2.40.160.10">
    <property type="entry name" value="Porin"/>
    <property type="match status" value="1"/>
</dbReference>
<dbReference type="InterPro" id="IPR023614">
    <property type="entry name" value="Porin_dom_sf"/>
</dbReference>
<comment type="caution">
    <text evidence="2">The sequence shown here is derived from an EMBL/GenBank/DDBJ whole genome shotgun (WGS) entry which is preliminary data.</text>
</comment>
<dbReference type="PATRIC" id="fig|1341683.3.peg.2458"/>
<name>V2UKK6_9GAMM</name>
<feature type="signal peptide" evidence="1">
    <location>
        <begin position="1"/>
        <end position="24"/>
    </location>
</feature>
<dbReference type="EMBL" id="AYEU01000007">
    <property type="protein sequence ID" value="ESK50502.1"/>
    <property type="molecule type" value="Genomic_DNA"/>
</dbReference>
<keyword evidence="1" id="KW-0732">Signal</keyword>
<dbReference type="Proteomes" id="UP000018418">
    <property type="component" value="Unassembled WGS sequence"/>
</dbReference>
<dbReference type="OrthoDB" id="9146693at2"/>
<keyword evidence="3" id="KW-1185">Reference proteome</keyword>
<sequence length="430" mass="48074">MSNIRLKKALLLCGISSLCSSVFALPLSSDDACKATNVSDFSQMFSCGSVEGSLRLASYSTNNAYFSNISQDTTTAGGYVNYKTARYNGFQAVVGIEGQNRLSHGSHSVSELSDGTFGIGEAYLNWTQDKFSVTVGNQKLDLPFVGDYSFYRVQPFLYQGVDMKYGDVDNFVRATYINKYKSYGDDNFAHRDRYNDDPYSAAQNTRLDHVTNFGLGKKFNLNDKYLKTQAWVESYEDSFNLYYGEANLGFNKVKWNPEVSVQAAYANDIGDAQFGKVDSTSLGAQLKLKPTDKLTWRIGYDHVFKKNNAWGLGSLPTPYAHNTSSDPYFAQPFFTSTQDLGPGDFYTTELSSPFGQNAFVGTRLSYVAVNDSYKKLSSLNNDMYEVMFYGFYNFTGSLKGLSLSEFVGFQKLQGDANLFLQNRFGITYNF</sequence>
<protein>
    <recommendedName>
        <fullName evidence="4">Outer membrane porin, OprD family</fullName>
    </recommendedName>
</protein>
<evidence type="ECO:0000256" key="1">
    <source>
        <dbReference type="SAM" id="SignalP"/>
    </source>
</evidence>
<reference evidence="2 3" key="1">
    <citation type="submission" date="2013-10" db="EMBL/GenBank/DDBJ databases">
        <title>The Genome Sequence of Acinetobacter brisouii CIP 110357.</title>
        <authorList>
            <consortium name="The Broad Institute Genomics Platform"/>
            <consortium name="The Broad Institute Genome Sequencing Center for Infectious Disease"/>
            <person name="Cerqueira G."/>
            <person name="Feldgarden M."/>
            <person name="Courvalin P."/>
            <person name="Grillot-Courvalin C."/>
            <person name="Clermont D."/>
            <person name="Rocha E."/>
            <person name="Yoon E.-J."/>
            <person name="Nemec A."/>
            <person name="Young S.K."/>
            <person name="Zeng Q."/>
            <person name="Gargeya S."/>
            <person name="Fitzgerald M."/>
            <person name="Abouelleil A."/>
            <person name="Alvarado L."/>
            <person name="Berlin A.M."/>
            <person name="Chapman S.B."/>
            <person name="Gainer-Dewar J."/>
            <person name="Goldberg J."/>
            <person name="Gnerre S."/>
            <person name="Griggs A."/>
            <person name="Gujja S."/>
            <person name="Hansen M."/>
            <person name="Howarth C."/>
            <person name="Imamovic A."/>
            <person name="Ireland A."/>
            <person name="Larimer J."/>
            <person name="McCowan C."/>
            <person name="Murphy C."/>
            <person name="Pearson M."/>
            <person name="Poon T.W."/>
            <person name="Priest M."/>
            <person name="Roberts A."/>
            <person name="Saif S."/>
            <person name="Shea T."/>
            <person name="Sykes S."/>
            <person name="Wortman J."/>
            <person name="Nusbaum C."/>
            <person name="Birren B."/>
        </authorList>
    </citation>
    <scope>NUCLEOTIDE SEQUENCE [LARGE SCALE GENOMIC DNA]</scope>
    <source>
        <strain evidence="2 3">CIP 110357</strain>
    </source>
</reference>
<accession>V2UKK6</accession>
<gene>
    <name evidence="2" type="ORF">P255_02484</name>
</gene>
<evidence type="ECO:0000313" key="2">
    <source>
        <dbReference type="EMBL" id="ESK50502.1"/>
    </source>
</evidence>
<dbReference type="STRING" id="396323.VH98_04650"/>
<dbReference type="HOGENOM" id="CLU_640705_0_0_6"/>